<dbReference type="Gene3D" id="3.40.309.10">
    <property type="entry name" value="Aldehyde Dehydrogenase, Chain A, domain 2"/>
    <property type="match status" value="1"/>
</dbReference>
<dbReference type="Gene3D" id="3.40.605.10">
    <property type="entry name" value="Aldehyde Dehydrogenase, Chain A, domain 1"/>
    <property type="match status" value="1"/>
</dbReference>
<keyword evidence="4" id="KW-1185">Reference proteome</keyword>
<evidence type="ECO:0000313" key="3">
    <source>
        <dbReference type="EMBL" id="MDX8523614.1"/>
    </source>
</evidence>
<dbReference type="CDD" id="cd07097">
    <property type="entry name" value="ALDH_KGSADH-YcbD"/>
    <property type="match status" value="1"/>
</dbReference>
<organism evidence="3 4">
    <name type="scientific">Mesorhizobium montanum</name>
    <dbReference type="NCBI Taxonomy" id="3072323"/>
    <lineage>
        <taxon>Bacteria</taxon>
        <taxon>Pseudomonadati</taxon>
        <taxon>Pseudomonadota</taxon>
        <taxon>Alphaproteobacteria</taxon>
        <taxon>Hyphomicrobiales</taxon>
        <taxon>Phyllobacteriaceae</taxon>
        <taxon>Mesorhizobium</taxon>
    </lineage>
</organism>
<accession>A0ABU4ZGX3</accession>
<dbReference type="InterPro" id="IPR016162">
    <property type="entry name" value="Ald_DH_N"/>
</dbReference>
<dbReference type="Proteomes" id="UP001276840">
    <property type="component" value="Unassembled WGS sequence"/>
</dbReference>
<feature type="domain" description="Aldehyde dehydrogenase" evidence="2">
    <location>
        <begin position="25"/>
        <end position="483"/>
    </location>
</feature>
<reference evidence="3 4" key="1">
    <citation type="submission" date="2023-08" db="EMBL/GenBank/DDBJ databases">
        <title>Implementing the SeqCode for naming new Mesorhizobium species isolated from Vachellia karroo root nodules.</title>
        <authorList>
            <person name="Van Lill M."/>
        </authorList>
    </citation>
    <scope>NUCLEOTIDE SEQUENCE [LARGE SCALE GENOMIC DNA]</scope>
    <source>
        <strain evidence="3 4">MSK 1335</strain>
    </source>
</reference>
<evidence type="ECO:0000256" key="1">
    <source>
        <dbReference type="ARBA" id="ARBA00023002"/>
    </source>
</evidence>
<keyword evidence="1" id="KW-0560">Oxidoreductase</keyword>
<dbReference type="InterPro" id="IPR016163">
    <property type="entry name" value="Ald_DH_C"/>
</dbReference>
<sequence length="492" mass="51801">MSTELMQVNAMLNGQNFVAGEWRDGADWIEDINPSDVTDIVGRFAQAQPSDIHDAVAAAQGAQREWAAAGLESRAAVLDTIGRELMARSKELGELLSREEGKILAEGVGEVYRAGQFFTYFAAEALRNLGSSAESVRAGVDVLIEREPLGVVAIISPWNFPIATASWKIAPALAFGNAVVWKPASVTPASAWALTEIISRQAIPKGLFNLVMGSGSTIGRELAANADIQGLSFTGSGAVGSGIAALAATRFVKLQLEMGSKNPFVVMDDADLDRAVDLAVNGAFGGSGQKCTAASRMIVHRPVHDAFVEKLLAKTKALKVGHALEAGVQMGPVVSAGQLSANLDYVTLGKSEGAELATGGEALDLAHRGHYMAPAVFLNGRSLMRINQEEMFAPITCVLTAGDLDEAIFLANDTPYGLTAGIATRSLARATKFRRASRSGCVMVNLATAGTDYHVPFGGVRASSYGPREQGRAAVEFYTQAKTSYIHAGAAE</sequence>
<proteinExistence type="predicted"/>
<protein>
    <submittedName>
        <fullName evidence="3">Aldehyde dehydrogenase family protein</fullName>
    </submittedName>
</protein>
<dbReference type="InterPro" id="IPR016161">
    <property type="entry name" value="Ald_DH/histidinol_DH"/>
</dbReference>
<dbReference type="EMBL" id="JAVIJF010000002">
    <property type="protein sequence ID" value="MDX8523614.1"/>
    <property type="molecule type" value="Genomic_DNA"/>
</dbReference>
<dbReference type="PANTHER" id="PTHR11699">
    <property type="entry name" value="ALDEHYDE DEHYDROGENASE-RELATED"/>
    <property type="match status" value="1"/>
</dbReference>
<dbReference type="InterPro" id="IPR015590">
    <property type="entry name" value="Aldehyde_DH_dom"/>
</dbReference>
<dbReference type="Pfam" id="PF00171">
    <property type="entry name" value="Aldedh"/>
    <property type="match status" value="1"/>
</dbReference>
<evidence type="ECO:0000259" key="2">
    <source>
        <dbReference type="Pfam" id="PF00171"/>
    </source>
</evidence>
<dbReference type="RefSeq" id="WP_320231316.1">
    <property type="nucleotide sequence ID" value="NZ_JAVIJF010000002.1"/>
</dbReference>
<dbReference type="SUPFAM" id="SSF53720">
    <property type="entry name" value="ALDH-like"/>
    <property type="match status" value="1"/>
</dbReference>
<comment type="caution">
    <text evidence="3">The sequence shown here is derived from an EMBL/GenBank/DDBJ whole genome shotgun (WGS) entry which is preliminary data.</text>
</comment>
<evidence type="ECO:0000313" key="4">
    <source>
        <dbReference type="Proteomes" id="UP001276840"/>
    </source>
</evidence>
<name>A0ABU4ZGX3_9HYPH</name>
<gene>
    <name evidence="3" type="ORF">RFM68_03765</name>
</gene>